<keyword evidence="2" id="KW-1185">Reference proteome</keyword>
<dbReference type="SUPFAM" id="SSF53474">
    <property type="entry name" value="alpha/beta-Hydrolases"/>
    <property type="match status" value="1"/>
</dbReference>
<dbReference type="Proteomes" id="UP000480151">
    <property type="component" value="Unassembled WGS sequence"/>
</dbReference>
<dbReference type="EMBL" id="JAAKGU010000007">
    <property type="protein sequence ID" value="NGM83895.1"/>
    <property type="molecule type" value="Genomic_DNA"/>
</dbReference>
<dbReference type="InterPro" id="IPR029058">
    <property type="entry name" value="AB_hydrolase_fold"/>
</dbReference>
<dbReference type="PROSITE" id="PS51257">
    <property type="entry name" value="PROKAR_LIPOPROTEIN"/>
    <property type="match status" value="1"/>
</dbReference>
<dbReference type="GO" id="GO:0016787">
    <property type="term" value="F:hydrolase activity"/>
    <property type="evidence" value="ECO:0007669"/>
    <property type="project" value="UniProtKB-KW"/>
</dbReference>
<sequence length="279" mass="31248">MRLNGKPSITPASGATSLYACQYDQRFSYCAYIPGPSAEPGPTKRPLLVVIHGTDRSAQRYRDAFQDFADSTGTVVLAPLFPAGIGEPGELNSYKMIKYRDIRFDRVLLAIIEEFKARYGISEQQFLLFGFSGGGQFVHRFFYLYPDQLLGVSVAAPGNVTLLDPSMDWFTGTRDFKEQFGTDLRIEELRRVPAQLVIGSEDKNILPSGKDNPFWLPGVEIAGNTRLERIRSLRDNWTSNGIRVRYDEVPGAAHEGIKLLSPVKDFLAETLKANDHHLK</sequence>
<evidence type="ECO:0000313" key="2">
    <source>
        <dbReference type="Proteomes" id="UP000480151"/>
    </source>
</evidence>
<gene>
    <name evidence="1" type="ORF">G5B47_15865</name>
</gene>
<name>A0A6M1PP08_9BACL</name>
<dbReference type="Gene3D" id="3.40.50.1820">
    <property type="entry name" value="alpha/beta hydrolase"/>
    <property type="match status" value="1"/>
</dbReference>
<dbReference type="RefSeq" id="WP_165099899.1">
    <property type="nucleotide sequence ID" value="NZ_JAAKGU010000007.1"/>
</dbReference>
<keyword evidence="1" id="KW-0378">Hydrolase</keyword>
<accession>A0A6M1PP08</accession>
<dbReference type="AlphaFoldDB" id="A0A6M1PP08"/>
<reference evidence="1 2" key="1">
    <citation type="submission" date="2020-02" db="EMBL/GenBank/DDBJ databases">
        <authorList>
            <person name="Gao J."/>
            <person name="Sun J."/>
        </authorList>
    </citation>
    <scope>NUCLEOTIDE SEQUENCE [LARGE SCALE GENOMIC DNA]</scope>
    <source>
        <strain evidence="1 2">7124</strain>
    </source>
</reference>
<protein>
    <submittedName>
        <fullName evidence="1">Alpha/beta hydrolase</fullName>
    </submittedName>
</protein>
<evidence type="ECO:0000313" key="1">
    <source>
        <dbReference type="EMBL" id="NGM83895.1"/>
    </source>
</evidence>
<proteinExistence type="predicted"/>
<organism evidence="1 2">
    <name type="scientific">Paenibacillus apii</name>
    <dbReference type="NCBI Taxonomy" id="1850370"/>
    <lineage>
        <taxon>Bacteria</taxon>
        <taxon>Bacillati</taxon>
        <taxon>Bacillota</taxon>
        <taxon>Bacilli</taxon>
        <taxon>Bacillales</taxon>
        <taxon>Paenibacillaceae</taxon>
        <taxon>Paenibacillus</taxon>
    </lineage>
</organism>
<comment type="caution">
    <text evidence="1">The sequence shown here is derived from an EMBL/GenBank/DDBJ whole genome shotgun (WGS) entry which is preliminary data.</text>
</comment>